<feature type="transmembrane region" description="Helical" evidence="1">
    <location>
        <begin position="165"/>
        <end position="187"/>
    </location>
</feature>
<proteinExistence type="predicted"/>
<feature type="transmembrane region" description="Helical" evidence="1">
    <location>
        <begin position="67"/>
        <end position="88"/>
    </location>
</feature>
<evidence type="ECO:0000256" key="1">
    <source>
        <dbReference type="SAM" id="Phobius"/>
    </source>
</evidence>
<dbReference type="SUPFAM" id="SSF48317">
    <property type="entry name" value="Acid phosphatase/Vanadium-dependent haloperoxidase"/>
    <property type="match status" value="1"/>
</dbReference>
<reference evidence="3 4" key="1">
    <citation type="journal article" date="2016" name="Nat. Commun.">
        <title>Thousands of microbial genomes shed light on interconnected biogeochemical processes in an aquifer system.</title>
        <authorList>
            <person name="Anantharaman K."/>
            <person name="Brown C.T."/>
            <person name="Hug L.A."/>
            <person name="Sharon I."/>
            <person name="Castelle C.J."/>
            <person name="Probst A.J."/>
            <person name="Thomas B.C."/>
            <person name="Singh A."/>
            <person name="Wilkins M.J."/>
            <person name="Karaoz U."/>
            <person name="Brodie E.L."/>
            <person name="Williams K.H."/>
            <person name="Hubbard S.S."/>
            <person name="Banfield J.F."/>
        </authorList>
    </citation>
    <scope>NUCLEOTIDE SEQUENCE [LARGE SCALE GENOMIC DNA]</scope>
</reference>
<dbReference type="Pfam" id="PF01569">
    <property type="entry name" value="PAP2"/>
    <property type="match status" value="1"/>
</dbReference>
<dbReference type="PANTHER" id="PTHR14969">
    <property type="entry name" value="SPHINGOSINE-1-PHOSPHATE PHOSPHOHYDROLASE"/>
    <property type="match status" value="1"/>
</dbReference>
<keyword evidence="1" id="KW-1133">Transmembrane helix</keyword>
<evidence type="ECO:0000313" key="3">
    <source>
        <dbReference type="EMBL" id="OHA47323.1"/>
    </source>
</evidence>
<evidence type="ECO:0000259" key="2">
    <source>
        <dbReference type="SMART" id="SM00014"/>
    </source>
</evidence>
<dbReference type="CDD" id="cd03392">
    <property type="entry name" value="PAP2_like_2"/>
    <property type="match status" value="1"/>
</dbReference>
<feature type="transmembrane region" description="Helical" evidence="1">
    <location>
        <begin position="139"/>
        <end position="159"/>
    </location>
</feature>
<dbReference type="AlphaFoldDB" id="A0A1G2PGD1"/>
<dbReference type="PANTHER" id="PTHR14969:SF13">
    <property type="entry name" value="AT30094P"/>
    <property type="match status" value="1"/>
</dbReference>
<dbReference type="Proteomes" id="UP000176965">
    <property type="component" value="Unassembled WGS sequence"/>
</dbReference>
<gene>
    <name evidence="3" type="ORF">A2541_01910</name>
</gene>
<accession>A0A1G2PGD1</accession>
<keyword evidence="1" id="KW-0812">Transmembrane</keyword>
<dbReference type="SMART" id="SM00014">
    <property type="entry name" value="acidPPc"/>
    <property type="match status" value="1"/>
</dbReference>
<keyword evidence="1" id="KW-0472">Membrane</keyword>
<dbReference type="InterPro" id="IPR036938">
    <property type="entry name" value="PAP2/HPO_sf"/>
</dbReference>
<feature type="domain" description="Phosphatidic acid phosphatase type 2/haloperoxidase" evidence="2">
    <location>
        <begin position="66"/>
        <end position="180"/>
    </location>
</feature>
<sequence length="191" mass="22304">MENLYYLLSNFIISTDTKIIHLLYISRTDMLVNLFYFITLFAESITIIIFSIILSVFLWIKRQHIYLFFLWFTLIIGEGLTFFGKHIFQRERPDISLQAITEDSFSFPSGHATIVILFYGFLVYLIIKKQKSLKIQIITLFLFIVAVILIDFSRLYLGVHYLSDVLAGNLVGLITLLLSISIIEWLAKHHK</sequence>
<evidence type="ECO:0000313" key="4">
    <source>
        <dbReference type="Proteomes" id="UP000176965"/>
    </source>
</evidence>
<feature type="transmembrane region" description="Helical" evidence="1">
    <location>
        <begin position="34"/>
        <end position="60"/>
    </location>
</feature>
<comment type="caution">
    <text evidence="3">The sequence shown here is derived from an EMBL/GenBank/DDBJ whole genome shotgun (WGS) entry which is preliminary data.</text>
</comment>
<organism evidence="3 4">
    <name type="scientific">Candidatus Taylorbacteria bacterium RIFOXYD2_FULL_36_9</name>
    <dbReference type="NCBI Taxonomy" id="1802338"/>
    <lineage>
        <taxon>Bacteria</taxon>
        <taxon>Candidatus Tayloriibacteriota</taxon>
    </lineage>
</organism>
<dbReference type="EMBL" id="MHSQ01000016">
    <property type="protein sequence ID" value="OHA47323.1"/>
    <property type="molecule type" value="Genomic_DNA"/>
</dbReference>
<dbReference type="Gene3D" id="1.20.144.10">
    <property type="entry name" value="Phosphatidic acid phosphatase type 2/haloperoxidase"/>
    <property type="match status" value="2"/>
</dbReference>
<protein>
    <recommendedName>
        <fullName evidence="2">Phosphatidic acid phosphatase type 2/haloperoxidase domain-containing protein</fullName>
    </recommendedName>
</protein>
<name>A0A1G2PGD1_9BACT</name>
<feature type="transmembrane region" description="Helical" evidence="1">
    <location>
        <begin position="108"/>
        <end position="127"/>
    </location>
</feature>
<dbReference type="STRING" id="1802338.A2541_01910"/>
<dbReference type="InterPro" id="IPR000326">
    <property type="entry name" value="PAP2/HPO"/>
</dbReference>